<name>M5BS12_THACB</name>
<dbReference type="PANTHER" id="PTHR43976:SF16">
    <property type="entry name" value="SHORT-CHAIN DEHYDROGENASE_REDUCTASE FAMILY PROTEIN"/>
    <property type="match status" value="1"/>
</dbReference>
<dbReference type="InterPro" id="IPR036291">
    <property type="entry name" value="NAD(P)-bd_dom_sf"/>
</dbReference>
<dbReference type="InterPro" id="IPR002347">
    <property type="entry name" value="SDR_fam"/>
</dbReference>
<organism evidence="4 5">
    <name type="scientific">Thanatephorus cucumeris (strain AG1-IB / isolate 7/3/14)</name>
    <name type="common">Lettuce bottom rot fungus</name>
    <name type="synonym">Rhizoctonia solani</name>
    <dbReference type="NCBI Taxonomy" id="1108050"/>
    <lineage>
        <taxon>Eukaryota</taxon>
        <taxon>Fungi</taxon>
        <taxon>Dikarya</taxon>
        <taxon>Basidiomycota</taxon>
        <taxon>Agaricomycotina</taxon>
        <taxon>Agaricomycetes</taxon>
        <taxon>Cantharellales</taxon>
        <taxon>Ceratobasidiaceae</taxon>
        <taxon>Rhizoctonia</taxon>
        <taxon>Rhizoctonia solani AG-1</taxon>
    </lineage>
</organism>
<evidence type="ECO:0000256" key="2">
    <source>
        <dbReference type="ARBA" id="ARBA00023002"/>
    </source>
</evidence>
<dbReference type="GO" id="GO:0016491">
    <property type="term" value="F:oxidoreductase activity"/>
    <property type="evidence" value="ECO:0007669"/>
    <property type="project" value="UniProtKB-KW"/>
</dbReference>
<comment type="caution">
    <text evidence="4">The sequence shown here is derived from an EMBL/GenBank/DDBJ whole genome shotgun (WGS) entry which is preliminary data.</text>
</comment>
<sequence length="288" mass="31410">MSNATLGGSSVWFITGCSTGMGREFALALLNLGQKVIATARDVERIRDIEHAGGAVMSVDVTWSPEKLKEVATNAIEIYGSVDYVINNAGYACQGAVEELSHQETYDLFNTNVFGVLNITRSFLPHLRERRSGGIIIISSFVSRQHFPGITTYSAAKAAVSRLGEGLKAEVEPLGIKFLSIDLGLFRTNAFKRDTNLKKATHAIPDYKSINDSYDGFRDKAIGNEPNDPKLGVLRIIEIITQSGTAAGRKVPARIPLGSNGKETVVKRCHDILEDVEEWSDIICSTAY</sequence>
<dbReference type="EMBL" id="CAOJ01005758">
    <property type="protein sequence ID" value="CCO29986.1"/>
    <property type="molecule type" value="Genomic_DNA"/>
</dbReference>
<evidence type="ECO:0000313" key="5">
    <source>
        <dbReference type="Proteomes" id="UP000012065"/>
    </source>
</evidence>
<comment type="similarity">
    <text evidence="1 3">Belongs to the short-chain dehydrogenases/reductases (SDR) family.</text>
</comment>
<evidence type="ECO:0000256" key="3">
    <source>
        <dbReference type="RuleBase" id="RU000363"/>
    </source>
</evidence>
<gene>
    <name evidence="4" type="ORF">BN14_04010</name>
</gene>
<dbReference type="Pfam" id="PF00106">
    <property type="entry name" value="adh_short"/>
    <property type="match status" value="1"/>
</dbReference>
<dbReference type="InterPro" id="IPR051911">
    <property type="entry name" value="SDR_oxidoreductase"/>
</dbReference>
<dbReference type="AlphaFoldDB" id="M5BS12"/>
<dbReference type="Gene3D" id="3.40.50.720">
    <property type="entry name" value="NAD(P)-binding Rossmann-like Domain"/>
    <property type="match status" value="1"/>
</dbReference>
<dbReference type="CDD" id="cd05374">
    <property type="entry name" value="17beta-HSD-like_SDR_c"/>
    <property type="match status" value="1"/>
</dbReference>
<protein>
    <submittedName>
        <fullName evidence="4">Putative oxidoreductase yusZ</fullName>
    </submittedName>
</protein>
<dbReference type="PRINTS" id="PR00081">
    <property type="entry name" value="GDHRDH"/>
</dbReference>
<reference evidence="4 5" key="1">
    <citation type="journal article" date="2013" name="J. Biotechnol.">
        <title>Establishment and interpretation of the genome sequence of the phytopathogenic fungus Rhizoctonia solani AG1-IB isolate 7/3/14.</title>
        <authorList>
            <person name="Wibberg D.W."/>
            <person name="Jelonek L.J."/>
            <person name="Rupp O.R."/>
            <person name="Hennig M.H."/>
            <person name="Eikmeyer F.E."/>
            <person name="Goesmann A.G."/>
            <person name="Hartmann A.H."/>
            <person name="Borriss R.B."/>
            <person name="Grosch R.G."/>
            <person name="Puehler A.P."/>
            <person name="Schlueter A.S."/>
        </authorList>
    </citation>
    <scope>NUCLEOTIDE SEQUENCE [LARGE SCALE GENOMIC DNA]</scope>
    <source>
        <strain evidence="5">AG1-IB / isolate 7/3/14</strain>
    </source>
</reference>
<dbReference type="SUPFAM" id="SSF51735">
    <property type="entry name" value="NAD(P)-binding Rossmann-fold domains"/>
    <property type="match status" value="1"/>
</dbReference>
<keyword evidence="2" id="KW-0560">Oxidoreductase</keyword>
<proteinExistence type="inferred from homology"/>
<evidence type="ECO:0000256" key="1">
    <source>
        <dbReference type="ARBA" id="ARBA00006484"/>
    </source>
</evidence>
<dbReference type="Proteomes" id="UP000012065">
    <property type="component" value="Unassembled WGS sequence"/>
</dbReference>
<dbReference type="PANTHER" id="PTHR43976">
    <property type="entry name" value="SHORT CHAIN DEHYDROGENASE"/>
    <property type="match status" value="1"/>
</dbReference>
<evidence type="ECO:0000313" key="4">
    <source>
        <dbReference type="EMBL" id="CCO29986.1"/>
    </source>
</evidence>
<dbReference type="PRINTS" id="PR00080">
    <property type="entry name" value="SDRFAMILY"/>
</dbReference>
<accession>M5BS12</accession>
<dbReference type="HOGENOM" id="CLU_010194_2_9_1"/>